<dbReference type="SMART" id="SM00824">
    <property type="entry name" value="PKS_TE"/>
    <property type="match status" value="1"/>
</dbReference>
<feature type="domain" description="Thioesterase TesA-like" evidence="1">
    <location>
        <begin position="1"/>
        <end position="179"/>
    </location>
</feature>
<evidence type="ECO:0000259" key="1">
    <source>
        <dbReference type="SMART" id="SM00824"/>
    </source>
</evidence>
<dbReference type="Proteomes" id="UP001501102">
    <property type="component" value="Unassembled WGS sequence"/>
</dbReference>
<accession>A0ABP6JEW1</accession>
<reference evidence="3" key="1">
    <citation type="journal article" date="2019" name="Int. J. Syst. Evol. Microbiol.">
        <title>The Global Catalogue of Microorganisms (GCM) 10K type strain sequencing project: providing services to taxonomists for standard genome sequencing and annotation.</title>
        <authorList>
            <consortium name="The Broad Institute Genomics Platform"/>
            <consortium name="The Broad Institute Genome Sequencing Center for Infectious Disease"/>
            <person name="Wu L."/>
            <person name="Ma J."/>
        </authorList>
    </citation>
    <scope>NUCLEOTIDE SEQUENCE [LARGE SCALE GENOMIC DNA]</scope>
    <source>
        <strain evidence="3">JCM 4087</strain>
    </source>
</reference>
<organism evidence="2 3">
    <name type="scientific">Streptomyces thioluteus</name>
    <dbReference type="NCBI Taxonomy" id="66431"/>
    <lineage>
        <taxon>Bacteria</taxon>
        <taxon>Bacillati</taxon>
        <taxon>Actinomycetota</taxon>
        <taxon>Actinomycetes</taxon>
        <taxon>Kitasatosporales</taxon>
        <taxon>Streptomycetaceae</taxon>
        <taxon>Streptomyces</taxon>
    </lineage>
</organism>
<gene>
    <name evidence="2" type="ORF">GCM10020221_28610</name>
</gene>
<evidence type="ECO:0000313" key="2">
    <source>
        <dbReference type="EMBL" id="GAA2931054.1"/>
    </source>
</evidence>
<dbReference type="InterPro" id="IPR029058">
    <property type="entry name" value="AB_hydrolase_fold"/>
</dbReference>
<comment type="caution">
    <text evidence="2">The sequence shown here is derived from an EMBL/GenBank/DDBJ whole genome shotgun (WGS) entry which is preliminary data.</text>
</comment>
<sequence length="191" mass="20361">MPRDWETLVDLHAGTVRKRLGDRPYAVLGSSMGGCPAHSVAARLAATGTPPIGLVLIATCHVTPDLEHEPWLLSLPARLPLQMGEGFDTAVDDMAMAALGAYTRIARGWQPEPADVPTLLLRATDALPRPLAHAGLGTGIGEPRTSWPVPHTAVDALGDHWSMTEEHAHTTAQAIKVRLDARLAATRDTQA</sequence>
<dbReference type="Pfam" id="PF00975">
    <property type="entry name" value="Thioesterase"/>
    <property type="match status" value="1"/>
</dbReference>
<dbReference type="Gene3D" id="3.40.50.1820">
    <property type="entry name" value="alpha/beta hydrolase"/>
    <property type="match status" value="1"/>
</dbReference>
<name>A0ABP6JEW1_STRTU</name>
<keyword evidence="3" id="KW-1185">Reference proteome</keyword>
<dbReference type="EMBL" id="BAAAXZ010000109">
    <property type="protein sequence ID" value="GAA2931054.1"/>
    <property type="molecule type" value="Genomic_DNA"/>
</dbReference>
<dbReference type="PROSITE" id="PS51257">
    <property type="entry name" value="PROKAR_LIPOPROTEIN"/>
    <property type="match status" value="1"/>
</dbReference>
<evidence type="ECO:0000313" key="3">
    <source>
        <dbReference type="Proteomes" id="UP001501102"/>
    </source>
</evidence>
<dbReference type="RefSeq" id="WP_344963569.1">
    <property type="nucleotide sequence ID" value="NZ_BAAAXZ010000109.1"/>
</dbReference>
<dbReference type="InterPro" id="IPR020802">
    <property type="entry name" value="TesA-like"/>
</dbReference>
<dbReference type="InterPro" id="IPR001031">
    <property type="entry name" value="Thioesterase"/>
</dbReference>
<dbReference type="SUPFAM" id="SSF53474">
    <property type="entry name" value="alpha/beta-Hydrolases"/>
    <property type="match status" value="1"/>
</dbReference>
<protein>
    <recommendedName>
        <fullName evidence="1">Thioesterase TesA-like domain-containing protein</fullName>
    </recommendedName>
</protein>
<proteinExistence type="predicted"/>